<proteinExistence type="inferred from homology"/>
<dbReference type="Gene3D" id="3.40.50.2000">
    <property type="entry name" value="Glycogen Phosphorylase B"/>
    <property type="match status" value="2"/>
</dbReference>
<keyword evidence="3 4" id="KW-0808">Transferase</keyword>
<evidence type="ECO:0000256" key="3">
    <source>
        <dbReference type="ARBA" id="ARBA00022679"/>
    </source>
</evidence>
<evidence type="ECO:0000256" key="2">
    <source>
        <dbReference type="ARBA" id="ARBA00022676"/>
    </source>
</evidence>
<comment type="caution">
    <text evidence="4">The sequence shown here is derived from an EMBL/GenBank/DDBJ whole genome shotgun (WGS) entry which is preliminary data.</text>
</comment>
<sequence>MHLNSLELGGTQINALDLAVTLRAHHGIQSVLVGAKETLPAGPSLLDIAAERGIAVEVYEPEESILGRGRQLTALARKHGARLVHVYGSWGGGARPTYWGYSRFGRRPWVQTVYEMEVSPKIKRHMPLIVGTGYLIDELEHRPGRTILISPPVDTDADRPDDAAGAAFRRELGLDGKLLVIVSRLDASMKALPIGLAIEAMRTLPDDTTLAIVGTGDDAARLRAAGDRVNQAVGRAAVRFVGPMANPRPAYAAADVVLGMGSSAARGLAFGKPLVVQGEAGWSELFEERTAAALARYSFWSADAVEQPVERLAGIVAPLLADDARRAELGELGRRFAVERFGLTLMAARLAGFYGEAVGAYGLRRWGADLGPELAILARKAAGSVPRRSRTRRDEVPA</sequence>
<comment type="similarity">
    <text evidence="1">Belongs to the glycosyltransferase group 1 family. Glycosyltransferase 4 subfamily.</text>
</comment>
<gene>
    <name evidence="4" type="ORF">HNR13_000867</name>
</gene>
<dbReference type="RefSeq" id="WP_179604612.1">
    <property type="nucleotide sequence ID" value="NZ_BAABEH010000001.1"/>
</dbReference>
<evidence type="ECO:0000313" key="4">
    <source>
        <dbReference type="EMBL" id="NYJ22580.1"/>
    </source>
</evidence>
<evidence type="ECO:0000313" key="5">
    <source>
        <dbReference type="Proteomes" id="UP000578352"/>
    </source>
</evidence>
<dbReference type="Proteomes" id="UP000578352">
    <property type="component" value="Unassembled WGS sequence"/>
</dbReference>
<dbReference type="SUPFAM" id="SSF53756">
    <property type="entry name" value="UDP-Glycosyltransferase/glycogen phosphorylase"/>
    <property type="match status" value="1"/>
</dbReference>
<organism evidence="4 5">
    <name type="scientific">Leifsonia shinshuensis</name>
    <dbReference type="NCBI Taxonomy" id="150026"/>
    <lineage>
        <taxon>Bacteria</taxon>
        <taxon>Bacillati</taxon>
        <taxon>Actinomycetota</taxon>
        <taxon>Actinomycetes</taxon>
        <taxon>Micrococcales</taxon>
        <taxon>Microbacteriaceae</taxon>
        <taxon>Leifsonia</taxon>
    </lineage>
</organism>
<dbReference type="GO" id="GO:0016757">
    <property type="term" value="F:glycosyltransferase activity"/>
    <property type="evidence" value="ECO:0007669"/>
    <property type="project" value="UniProtKB-KW"/>
</dbReference>
<evidence type="ECO:0000256" key="1">
    <source>
        <dbReference type="ARBA" id="ARBA00009481"/>
    </source>
</evidence>
<keyword evidence="2" id="KW-0328">Glycosyltransferase</keyword>
<protein>
    <submittedName>
        <fullName evidence="4">Glycosyltransferase involved in cell wall biosynthesis</fullName>
    </submittedName>
</protein>
<accession>A0A853CUV0</accession>
<name>A0A853CUV0_9MICO</name>
<dbReference type="EMBL" id="JACCFL010000001">
    <property type="protein sequence ID" value="NYJ22580.1"/>
    <property type="molecule type" value="Genomic_DNA"/>
</dbReference>
<reference evidence="4 5" key="1">
    <citation type="submission" date="2020-07" db="EMBL/GenBank/DDBJ databases">
        <title>Sequencing the genomes of 1000 actinobacteria strains.</title>
        <authorList>
            <person name="Klenk H.-P."/>
        </authorList>
    </citation>
    <scope>NUCLEOTIDE SEQUENCE [LARGE SCALE GENOMIC DNA]</scope>
    <source>
        <strain evidence="4 5">DSM 15165</strain>
    </source>
</reference>
<dbReference type="PANTHER" id="PTHR12526:SF640">
    <property type="entry name" value="COLANIC ACID BIOSYNTHESIS GLYCOSYLTRANSFERASE WCAL-RELATED"/>
    <property type="match status" value="1"/>
</dbReference>
<dbReference type="PANTHER" id="PTHR12526">
    <property type="entry name" value="GLYCOSYLTRANSFERASE"/>
    <property type="match status" value="1"/>
</dbReference>
<dbReference type="AlphaFoldDB" id="A0A853CUV0"/>